<dbReference type="GO" id="GO:0032259">
    <property type="term" value="P:methylation"/>
    <property type="evidence" value="ECO:0007669"/>
    <property type="project" value="UniProtKB-KW"/>
</dbReference>
<proteinExistence type="predicted"/>
<keyword evidence="9" id="KW-1185">Reference proteome</keyword>
<dbReference type="PANTHER" id="PTHR42933">
    <property type="entry name" value="SLR6095 PROTEIN"/>
    <property type="match status" value="1"/>
</dbReference>
<accession>A0A2U1D333</accession>
<dbReference type="EC" id="2.1.1.72" evidence="1"/>
<keyword evidence="5" id="KW-0680">Restriction system</keyword>
<evidence type="ECO:0000256" key="4">
    <source>
        <dbReference type="ARBA" id="ARBA00022691"/>
    </source>
</evidence>
<evidence type="ECO:0000313" key="8">
    <source>
        <dbReference type="EMBL" id="PVY82087.1"/>
    </source>
</evidence>
<dbReference type="GO" id="GO:0009307">
    <property type="term" value="P:DNA restriction-modification system"/>
    <property type="evidence" value="ECO:0007669"/>
    <property type="project" value="UniProtKB-KW"/>
</dbReference>
<evidence type="ECO:0000259" key="7">
    <source>
        <dbReference type="Pfam" id="PF02384"/>
    </source>
</evidence>
<dbReference type="OrthoDB" id="9814572at2"/>
<evidence type="ECO:0000256" key="6">
    <source>
        <dbReference type="ARBA" id="ARBA00047942"/>
    </source>
</evidence>
<dbReference type="EMBL" id="QEKT01000018">
    <property type="protein sequence ID" value="PVY82087.1"/>
    <property type="molecule type" value="Genomic_DNA"/>
</dbReference>
<comment type="caution">
    <text evidence="8">The sequence shown here is derived from an EMBL/GenBank/DDBJ whole genome shotgun (WGS) entry which is preliminary data.</text>
</comment>
<dbReference type="InterPro" id="IPR051537">
    <property type="entry name" value="DNA_Adenine_Mtase"/>
</dbReference>
<dbReference type="AlphaFoldDB" id="A0A2U1D333"/>
<name>A0A2U1D333_9LACO</name>
<dbReference type="InterPro" id="IPR003356">
    <property type="entry name" value="DNA_methylase_A-5"/>
</dbReference>
<evidence type="ECO:0000313" key="9">
    <source>
        <dbReference type="Proteomes" id="UP000245433"/>
    </source>
</evidence>
<protein>
    <recommendedName>
        <fullName evidence="1">site-specific DNA-methyltransferase (adenine-specific)</fullName>
        <ecNumber evidence="1">2.1.1.72</ecNumber>
    </recommendedName>
</protein>
<dbReference type="GO" id="GO:0003677">
    <property type="term" value="F:DNA binding"/>
    <property type="evidence" value="ECO:0007669"/>
    <property type="project" value="InterPro"/>
</dbReference>
<keyword evidence="4" id="KW-0949">S-adenosyl-L-methionine</keyword>
<dbReference type="GO" id="GO:0009007">
    <property type="term" value="F:site-specific DNA-methyltransferase (adenine-specific) activity"/>
    <property type="evidence" value="ECO:0007669"/>
    <property type="project" value="UniProtKB-EC"/>
</dbReference>
<dbReference type="Gene3D" id="3.40.50.150">
    <property type="entry name" value="Vaccinia Virus protein VP39"/>
    <property type="match status" value="1"/>
</dbReference>
<reference evidence="8 9" key="1">
    <citation type="submission" date="2018-04" db="EMBL/GenBank/DDBJ databases">
        <title>Genomic Encyclopedia of Type Strains, Phase IV (KMG-IV): sequencing the most valuable type-strain genomes for metagenomic binning, comparative biology and taxonomic classification.</title>
        <authorList>
            <person name="Goeker M."/>
        </authorList>
    </citation>
    <scope>NUCLEOTIDE SEQUENCE [LARGE SCALE GENOMIC DNA]</scope>
    <source>
        <strain evidence="8 9">DSM 28795</strain>
    </source>
</reference>
<dbReference type="SUPFAM" id="SSF53335">
    <property type="entry name" value="S-adenosyl-L-methionine-dependent methyltransferases"/>
    <property type="match status" value="1"/>
</dbReference>
<keyword evidence="3" id="KW-0808">Transferase</keyword>
<feature type="domain" description="DNA methylase adenine-specific" evidence="7">
    <location>
        <begin position="52"/>
        <end position="356"/>
    </location>
</feature>
<organism evidence="8 9">
    <name type="scientific">Convivina intestini</name>
    <dbReference type="NCBI Taxonomy" id="1505726"/>
    <lineage>
        <taxon>Bacteria</taxon>
        <taxon>Bacillati</taxon>
        <taxon>Bacillota</taxon>
        <taxon>Bacilli</taxon>
        <taxon>Lactobacillales</taxon>
        <taxon>Lactobacillaceae</taxon>
        <taxon>Convivina</taxon>
    </lineage>
</organism>
<dbReference type="Pfam" id="PF02384">
    <property type="entry name" value="N6_Mtase"/>
    <property type="match status" value="1"/>
</dbReference>
<keyword evidence="2" id="KW-0489">Methyltransferase</keyword>
<dbReference type="InterPro" id="IPR029063">
    <property type="entry name" value="SAM-dependent_MTases_sf"/>
</dbReference>
<gene>
    <name evidence="8" type="ORF">C7384_1181</name>
</gene>
<sequence>MALDFLKLIDVKESYQAPIKIGKIMRDSEQRTKLFDSFLAEQSDLSFDLFTEFFQAEQADRKDKKQDYTPDGLVTVASELLGSTTSNADICAGTGGLTIKRWRDNPDARYYCEEFSDRAIPFLLFNLAIRNIDGIVWHGDSLTREEFATYKLSKGSQYSSIEKVNEKGLLDNNIKTDTVIMNPPYSMPWNPKPEYLQQPRFSEYEVLAPKSKSDYAFLLEGLYHLADNGTMSIILPHGILFRGQAEAKIRKQLIENNYIDAVIGLPDKLFLSTNIPTVVLVLKKNRTNHDVLFIDASKEFNKLNNKNELTRDNIDKIISTYKQRKSIDKYASVVSYEDFVENDFNLNIHRYVDTFEPEPVIPIGQTVKELFELDQEEQRLFSELSLSVNALVATQSLQDAHDLDKLKAYLNAKAKRKQVQAQQELL</sequence>
<comment type="catalytic activity">
    <reaction evidence="6">
        <text>a 2'-deoxyadenosine in DNA + S-adenosyl-L-methionine = an N(6)-methyl-2'-deoxyadenosine in DNA + S-adenosyl-L-homocysteine + H(+)</text>
        <dbReference type="Rhea" id="RHEA:15197"/>
        <dbReference type="Rhea" id="RHEA-COMP:12418"/>
        <dbReference type="Rhea" id="RHEA-COMP:12419"/>
        <dbReference type="ChEBI" id="CHEBI:15378"/>
        <dbReference type="ChEBI" id="CHEBI:57856"/>
        <dbReference type="ChEBI" id="CHEBI:59789"/>
        <dbReference type="ChEBI" id="CHEBI:90615"/>
        <dbReference type="ChEBI" id="CHEBI:90616"/>
        <dbReference type="EC" id="2.1.1.72"/>
    </reaction>
</comment>
<dbReference type="PRINTS" id="PR00507">
    <property type="entry name" value="N12N6MTFRASE"/>
</dbReference>
<evidence type="ECO:0000256" key="1">
    <source>
        <dbReference type="ARBA" id="ARBA00011900"/>
    </source>
</evidence>
<dbReference type="RefSeq" id="WP_089940526.1">
    <property type="nucleotide sequence ID" value="NZ_QEKT01000018.1"/>
</dbReference>
<evidence type="ECO:0000256" key="2">
    <source>
        <dbReference type="ARBA" id="ARBA00022603"/>
    </source>
</evidence>
<dbReference type="Proteomes" id="UP000245433">
    <property type="component" value="Unassembled WGS sequence"/>
</dbReference>
<dbReference type="GO" id="GO:0008170">
    <property type="term" value="F:N-methyltransferase activity"/>
    <property type="evidence" value="ECO:0007669"/>
    <property type="project" value="InterPro"/>
</dbReference>
<evidence type="ECO:0000256" key="5">
    <source>
        <dbReference type="ARBA" id="ARBA00022747"/>
    </source>
</evidence>
<dbReference type="PANTHER" id="PTHR42933:SF1">
    <property type="entry name" value="SITE-SPECIFIC DNA-METHYLTRANSFERASE (ADENINE-SPECIFIC)"/>
    <property type="match status" value="1"/>
</dbReference>
<evidence type="ECO:0000256" key="3">
    <source>
        <dbReference type="ARBA" id="ARBA00022679"/>
    </source>
</evidence>
<dbReference type="CDD" id="cd02440">
    <property type="entry name" value="AdoMet_MTases"/>
    <property type="match status" value="1"/>
</dbReference>